<evidence type="ECO:0000256" key="3">
    <source>
        <dbReference type="ARBA" id="ARBA00022692"/>
    </source>
</evidence>
<dbReference type="PANTHER" id="PTHR30509:SF8">
    <property type="entry name" value="INNER MEMBRANE PROTEIN YCCS"/>
    <property type="match status" value="1"/>
</dbReference>
<dbReference type="GO" id="GO:0005886">
    <property type="term" value="C:plasma membrane"/>
    <property type="evidence" value="ECO:0007669"/>
    <property type="project" value="UniProtKB-SubCell"/>
</dbReference>
<feature type="transmembrane region" description="Helical" evidence="8">
    <location>
        <begin position="482"/>
        <end position="504"/>
    </location>
</feature>
<comment type="subcellular location">
    <subcellularLocation>
        <location evidence="1">Cell membrane</location>
        <topology evidence="1">Multi-pass membrane protein</topology>
    </subcellularLocation>
</comment>
<feature type="transmembrane region" description="Helical" evidence="8">
    <location>
        <begin position="92"/>
        <end position="110"/>
    </location>
</feature>
<evidence type="ECO:0000313" key="11">
    <source>
        <dbReference type="EMBL" id="PWF24853.1"/>
    </source>
</evidence>
<feature type="transmembrane region" description="Helical" evidence="8">
    <location>
        <begin position="117"/>
        <end position="134"/>
    </location>
</feature>
<feature type="transmembrane region" description="Helical" evidence="8">
    <location>
        <begin position="140"/>
        <end position="163"/>
    </location>
</feature>
<dbReference type="PANTHER" id="PTHR30509">
    <property type="entry name" value="P-HYDROXYBENZOIC ACID EFFLUX PUMP SUBUNIT-RELATED"/>
    <property type="match status" value="1"/>
</dbReference>
<dbReference type="AlphaFoldDB" id="A0A2V1K3P7"/>
<feature type="region of interest" description="Disordered" evidence="7">
    <location>
        <begin position="605"/>
        <end position="625"/>
    </location>
</feature>
<feature type="transmembrane region" description="Helical" evidence="8">
    <location>
        <begin position="406"/>
        <end position="427"/>
    </location>
</feature>
<name>A0A2V1K3P7_9BURK</name>
<dbReference type="EMBL" id="QETA01000001">
    <property type="protein sequence ID" value="PWF24853.1"/>
    <property type="molecule type" value="Genomic_DNA"/>
</dbReference>
<feature type="transmembrane region" description="Helical" evidence="8">
    <location>
        <begin position="27"/>
        <end position="57"/>
    </location>
</feature>
<evidence type="ECO:0000256" key="4">
    <source>
        <dbReference type="ARBA" id="ARBA00022989"/>
    </source>
</evidence>
<organism evidence="11 12">
    <name type="scientific">Corticimicrobacter populi</name>
    <dbReference type="NCBI Taxonomy" id="2175229"/>
    <lineage>
        <taxon>Bacteria</taxon>
        <taxon>Pseudomonadati</taxon>
        <taxon>Pseudomonadota</taxon>
        <taxon>Betaproteobacteria</taxon>
        <taxon>Burkholderiales</taxon>
        <taxon>Alcaligenaceae</taxon>
        <taxon>Corticimicrobacter</taxon>
    </lineage>
</organism>
<dbReference type="Pfam" id="PF12805">
    <property type="entry name" value="FUSC-like"/>
    <property type="match status" value="1"/>
</dbReference>
<comment type="similarity">
    <text evidence="6">Belongs to the YccS/YhfK family.</text>
</comment>
<evidence type="ECO:0000313" key="12">
    <source>
        <dbReference type="Proteomes" id="UP000245212"/>
    </source>
</evidence>
<evidence type="ECO:0000256" key="5">
    <source>
        <dbReference type="ARBA" id="ARBA00023136"/>
    </source>
</evidence>
<keyword evidence="4 8" id="KW-1133">Transmembrane helix</keyword>
<dbReference type="InterPro" id="IPR049453">
    <property type="entry name" value="Memb_transporter_dom"/>
</dbReference>
<keyword evidence="2" id="KW-1003">Cell membrane</keyword>
<evidence type="ECO:0000259" key="10">
    <source>
        <dbReference type="Pfam" id="PF13515"/>
    </source>
</evidence>
<evidence type="ECO:0000259" key="9">
    <source>
        <dbReference type="Pfam" id="PF12805"/>
    </source>
</evidence>
<feature type="transmembrane region" description="Helical" evidence="8">
    <location>
        <begin position="511"/>
        <end position="529"/>
    </location>
</feature>
<keyword evidence="3 8" id="KW-0812">Transmembrane</keyword>
<accession>A0A2V1K3P7</accession>
<proteinExistence type="inferred from homology"/>
<keyword evidence="12" id="KW-1185">Reference proteome</keyword>
<evidence type="ECO:0000256" key="8">
    <source>
        <dbReference type="SAM" id="Phobius"/>
    </source>
</evidence>
<dbReference type="RefSeq" id="WP_109060257.1">
    <property type="nucleotide sequence ID" value="NZ_QETA01000001.1"/>
</dbReference>
<protein>
    <submittedName>
        <fullName evidence="11">Uncharacterized protein</fullName>
    </submittedName>
</protein>
<evidence type="ECO:0000256" key="7">
    <source>
        <dbReference type="SAM" id="MobiDB-lite"/>
    </source>
</evidence>
<feature type="domain" description="Integral membrane protein YccS N-terminal" evidence="9">
    <location>
        <begin position="70"/>
        <end position="353"/>
    </location>
</feature>
<reference evidence="12" key="1">
    <citation type="submission" date="2018-05" db="EMBL/GenBank/DDBJ databases">
        <authorList>
            <person name="Li Y."/>
        </authorList>
    </citation>
    <scope>NUCLEOTIDE SEQUENCE [LARGE SCALE GENOMIC DNA]</scope>
    <source>
        <strain evidence="12">3d-2-2</strain>
    </source>
</reference>
<comment type="caution">
    <text evidence="11">The sequence shown here is derived from an EMBL/GenBank/DDBJ whole genome shotgun (WGS) entry which is preliminary data.</text>
</comment>
<gene>
    <name evidence="11" type="ORF">DD235_01335</name>
</gene>
<dbReference type="InterPro" id="IPR032692">
    <property type="entry name" value="YccS_N"/>
</dbReference>
<sequence length="760" mass="84447">MDIRFGQLTQFIYSHHLFTGVRQAVGMLLPVVVLGGLFGLYAMGLVATFGALCVAIIDQPGPHRHRMNEMLLATLLGTLTVMVTGLASGHEWLIWVAIIGQSFFFSMLTVFGLRGGLIGFACLLLMTITMHTPLTPAQVWPHVLASLGGGLFYVAFSLGLGWLMGLRQERQALSTALFATADYVAARADLYDSTLDLDESYRRLILRQARMTDEHQAARDMILRMVQTRTRGAAPGHPARVRLWNIFIDMIAILDTMVATSTDYTLLRRALHDADVLLFARDALGKLSNDLRRIALAVARNRPALHRTSVKAELRAIEFEIDQLRQQDYARREPEVYALLIQVLRRLRNATRIVERLYEHTQARGAIQPIGGARLQQSLTRFLSRQSFRLGLLRSHLRLNSPHFRYALRVSLAVTLGLMVSSFWLSGSHLIEHGYWIILTIVVIMKPGFAMTRQRNAWRLSGTLLGCVVTVILMKLGIGNSWLLLALVVSCIMGNSLLLLNYMLSSAFNTVFVLLGFHFMAPGSLMVIGERALDTLIGCVIALLCSYVLPWWESRHMGGLVRAATRANRHYLEAGMLYVQRLQAIHATAGDADVPVSMAVPASAGQGQAAEQEAGTSSGEGGQNEAEEARINMQLARKNVHIAFGNYAEAFYRMMNEPRSKQHHVPELNNMLIQHHVLASQISAIIARLATLDSVPPTVLQTLLWLDRMLGEKGAVPAQPEALSDLPPELDDLRYSLKQMVRAAQMIRQESAVLREAEGD</sequence>
<keyword evidence="5 8" id="KW-0472">Membrane</keyword>
<evidence type="ECO:0000256" key="6">
    <source>
        <dbReference type="ARBA" id="ARBA00043993"/>
    </source>
</evidence>
<feature type="transmembrane region" description="Helical" evidence="8">
    <location>
        <begin position="535"/>
        <end position="552"/>
    </location>
</feature>
<evidence type="ECO:0000256" key="2">
    <source>
        <dbReference type="ARBA" id="ARBA00022475"/>
    </source>
</evidence>
<dbReference type="Proteomes" id="UP000245212">
    <property type="component" value="Unassembled WGS sequence"/>
</dbReference>
<feature type="compositionally biased region" description="Low complexity" evidence="7">
    <location>
        <begin position="605"/>
        <end position="615"/>
    </location>
</feature>
<dbReference type="Pfam" id="PF13515">
    <property type="entry name" value="FUSC_2"/>
    <property type="match status" value="1"/>
</dbReference>
<feature type="transmembrane region" description="Helical" evidence="8">
    <location>
        <begin position="69"/>
        <end position="86"/>
    </location>
</feature>
<feature type="transmembrane region" description="Helical" evidence="8">
    <location>
        <begin position="457"/>
        <end position="476"/>
    </location>
</feature>
<feature type="transmembrane region" description="Helical" evidence="8">
    <location>
        <begin position="433"/>
        <end position="450"/>
    </location>
</feature>
<feature type="domain" description="Integral membrane bound transporter" evidence="10">
    <location>
        <begin position="425"/>
        <end position="545"/>
    </location>
</feature>
<evidence type="ECO:0000256" key="1">
    <source>
        <dbReference type="ARBA" id="ARBA00004651"/>
    </source>
</evidence>